<feature type="domain" description="FIST C-domain" evidence="1">
    <location>
        <begin position="305"/>
        <end position="442"/>
    </location>
</feature>
<name>A0A7S3TGM3_EMIHU</name>
<evidence type="ECO:0000259" key="1">
    <source>
        <dbReference type="SMART" id="SM01204"/>
    </source>
</evidence>
<protein>
    <recommendedName>
        <fullName evidence="1">FIST C-domain domain-containing protein</fullName>
    </recommendedName>
</protein>
<dbReference type="GO" id="GO:0032436">
    <property type="term" value="P:positive regulation of proteasomal ubiquitin-dependent protein catabolic process"/>
    <property type="evidence" value="ECO:0007669"/>
    <property type="project" value="TreeGrafter"/>
</dbReference>
<dbReference type="Pfam" id="PF08495">
    <property type="entry name" value="FIST"/>
    <property type="match status" value="1"/>
</dbReference>
<dbReference type="GO" id="GO:0000209">
    <property type="term" value="P:protein polyubiquitination"/>
    <property type="evidence" value="ECO:0007669"/>
    <property type="project" value="TreeGrafter"/>
</dbReference>
<dbReference type="PANTHER" id="PTHR14939:SF5">
    <property type="entry name" value="F-BOX ONLY PROTEIN 22"/>
    <property type="match status" value="1"/>
</dbReference>
<dbReference type="SMART" id="SM01204">
    <property type="entry name" value="FIST_C"/>
    <property type="match status" value="1"/>
</dbReference>
<gene>
    <name evidence="2" type="ORF">EHUX00137_LOCUS37362</name>
</gene>
<dbReference type="Pfam" id="PF00646">
    <property type="entry name" value="F-box"/>
    <property type="match status" value="1"/>
</dbReference>
<reference evidence="2" key="1">
    <citation type="submission" date="2021-01" db="EMBL/GenBank/DDBJ databases">
        <authorList>
            <person name="Corre E."/>
            <person name="Pelletier E."/>
            <person name="Niang G."/>
            <person name="Scheremetjew M."/>
            <person name="Finn R."/>
            <person name="Kale V."/>
            <person name="Holt S."/>
            <person name="Cochrane G."/>
            <person name="Meng A."/>
            <person name="Brown T."/>
            <person name="Cohen L."/>
        </authorList>
    </citation>
    <scope>NUCLEOTIDE SEQUENCE</scope>
    <source>
        <strain evidence="2">379</strain>
    </source>
</reference>
<dbReference type="EMBL" id="HBIR01047823">
    <property type="protein sequence ID" value="CAE0582441.1"/>
    <property type="molecule type" value="Transcribed_RNA"/>
</dbReference>
<dbReference type="InterPro" id="IPR036047">
    <property type="entry name" value="F-box-like_dom_sf"/>
</dbReference>
<organism evidence="2">
    <name type="scientific">Emiliania huxleyi</name>
    <name type="common">Coccolithophore</name>
    <name type="synonym">Pontosphaera huxleyi</name>
    <dbReference type="NCBI Taxonomy" id="2903"/>
    <lineage>
        <taxon>Eukaryota</taxon>
        <taxon>Haptista</taxon>
        <taxon>Haptophyta</taxon>
        <taxon>Prymnesiophyceae</taxon>
        <taxon>Isochrysidales</taxon>
        <taxon>Noelaerhabdaceae</taxon>
        <taxon>Emiliania</taxon>
    </lineage>
</organism>
<evidence type="ECO:0000313" key="2">
    <source>
        <dbReference type="EMBL" id="CAE0582441.1"/>
    </source>
</evidence>
<dbReference type="InterPro" id="IPR019494">
    <property type="entry name" value="FIST_C"/>
</dbReference>
<accession>A0A7S3TGM3</accession>
<dbReference type="InterPro" id="IPR013702">
    <property type="entry name" value="FIST_domain_N"/>
</dbReference>
<dbReference type="Pfam" id="PF10442">
    <property type="entry name" value="FIST_C"/>
    <property type="match status" value="1"/>
</dbReference>
<dbReference type="InterPro" id="IPR001810">
    <property type="entry name" value="F-box_dom"/>
</dbReference>
<dbReference type="PANTHER" id="PTHR14939">
    <property type="entry name" value="F-BOX ONLY PROTEIN 22"/>
    <property type="match status" value="1"/>
</dbReference>
<sequence>MADSIAAPAAAESISLLDLDPELLLEAVQTLPLREQARCRQVCKLFYLLVSELERTTPFMATSVGSFDVVMRDLGPKMAAAPSLGLLFTVHAQRDASPTGTLGSLARKLPPGLELVGGQMGVVAGTQASSGALVQSNTVCPHAGAQHAAALSLGRFPAASCKSFAFDAAAPGGWEAQLKAQGCFEGGWKVFLLIARTNEADELVDALQAAHPDAAIIGGMATGDVLYRLRHGAASVVDEGAVGMMFSGNVPLAAFVSRGARVVGEGPYTFGEADLDADPDAPEEQQILTHLTDPRGERQGALTTVLEVVRGCSQGQPTMGVAERPGEGYELTFLSNEMVVAQRGAIRLAPRRGDAPGWEGGAVQFYAFDPQSCKQDLATRLAAMKAETERKGERLLGAVMFTCNGRTHNFFGEAAFDATTFSKTFPATPLIGMYAGGEIGPPLLADAPPSRAFQVGGAGMHGFTAVFGMFIVPGRQPRAAPLAFADGDAIAAAYAELRAQMPPPPPAPPASSADATAGHLPTSIAELRSLPVRALRQAMDRLGIAFTPGMEKEEIIQEIATRLPAGAEE</sequence>
<dbReference type="SUPFAM" id="SSF81383">
    <property type="entry name" value="F-box domain"/>
    <property type="match status" value="1"/>
</dbReference>
<dbReference type="AlphaFoldDB" id="A0A7S3TGM3"/>
<proteinExistence type="predicted"/>